<feature type="region of interest" description="Disordered" evidence="1">
    <location>
        <begin position="618"/>
        <end position="667"/>
    </location>
</feature>
<feature type="compositionally biased region" description="Low complexity" evidence="1">
    <location>
        <begin position="332"/>
        <end position="349"/>
    </location>
</feature>
<accession>A0AA35SRR6</accession>
<feature type="compositionally biased region" description="Basic and acidic residues" evidence="1">
    <location>
        <begin position="454"/>
        <end position="466"/>
    </location>
</feature>
<sequence>MFLTRVGGRDESRGMGSGGGVYTKRHHPRDASCTSPYGYACQPSYPPTAASPPPAQLCERTAESAADRCVTPLAFQTPRSPPQSPATPTSATAGKYSFGVFLQNCQVAGDFLQLRADGATTHTPVRLYLTDTELVKKTSVSGSTTYAHDRDFTISRYPLQNVQVSASRVSSATLVVSVLGNAPSSSNGRVSTVVGVADDLSCTTDTSGFPSCSVHPQLHSDEFWQCNGKTVTEGSLSIDTRRRPVVVEAYRLQSDTQTAAAEGVQHWISSVEKRKRKLDMLERLRQTLTATNSTTAATVHTTATPPASESTSAPLSPLSPLSPARRSPPIPISVKTTTTASATSTTNSTPRRHPHNRGSEVLFRHSGYDYPSFGSPPTREKFPTTTNGRYTPLHHHYTPHPLFSHSNHHTNGNGSAVQQLRQRRKPTAKEPFRLLRRLSLGAGTSGSYQFPPPPEHRERIRDESKSGRGRNGIGRTTYMYSLSQDDSLPPSVIPPSISQSEIHSRKVGDASPQQQTTPTHKSGAVSRSWKQRRSIFSRSVSENCNFSEHLTQTAESPSSDTVTKSLTSQHLLESAYPSFSTVAAGSTGNHISGEVSSVSDDGIPTELRALQSLLTNLTSSCSSPSTPLPPSTHHNHQSPNTAHSSPHTPSDDEENEKGGGHRDNDEGFQSFLRHKQIRGRKIHVSPRANNSNSIYSETSLASFVDGQILYSSACFSSHHSHHSHDCYIHW</sequence>
<feature type="compositionally biased region" description="Polar residues" evidence="1">
    <location>
        <begin position="409"/>
        <end position="420"/>
    </location>
</feature>
<feature type="compositionally biased region" description="Polar residues" evidence="1">
    <location>
        <begin position="637"/>
        <end position="648"/>
    </location>
</feature>
<feature type="region of interest" description="Disordered" evidence="1">
    <location>
        <begin position="402"/>
        <end position="530"/>
    </location>
</feature>
<keyword evidence="3" id="KW-1185">Reference proteome</keyword>
<dbReference type="AlphaFoldDB" id="A0AA35SRR6"/>
<evidence type="ECO:0000313" key="2">
    <source>
        <dbReference type="EMBL" id="CAI8035060.1"/>
    </source>
</evidence>
<dbReference type="Proteomes" id="UP001174909">
    <property type="component" value="Unassembled WGS sequence"/>
</dbReference>
<proteinExistence type="predicted"/>
<evidence type="ECO:0000313" key="3">
    <source>
        <dbReference type="Proteomes" id="UP001174909"/>
    </source>
</evidence>
<feature type="compositionally biased region" description="Polar residues" evidence="1">
    <location>
        <begin position="511"/>
        <end position="520"/>
    </location>
</feature>
<dbReference type="EMBL" id="CASHTH010002768">
    <property type="protein sequence ID" value="CAI8035060.1"/>
    <property type="molecule type" value="Genomic_DNA"/>
</dbReference>
<feature type="region of interest" description="Disordered" evidence="1">
    <location>
        <begin position="1"/>
        <end position="31"/>
    </location>
</feature>
<feature type="compositionally biased region" description="Low complexity" evidence="1">
    <location>
        <begin position="289"/>
        <end position="325"/>
    </location>
</feature>
<feature type="compositionally biased region" description="Low complexity" evidence="1">
    <location>
        <begin position="487"/>
        <end position="501"/>
    </location>
</feature>
<organism evidence="2 3">
    <name type="scientific">Geodia barretti</name>
    <name type="common">Barrett's horny sponge</name>
    <dbReference type="NCBI Taxonomy" id="519541"/>
    <lineage>
        <taxon>Eukaryota</taxon>
        <taxon>Metazoa</taxon>
        <taxon>Porifera</taxon>
        <taxon>Demospongiae</taxon>
        <taxon>Heteroscleromorpha</taxon>
        <taxon>Tetractinellida</taxon>
        <taxon>Astrophorina</taxon>
        <taxon>Geodiidae</taxon>
        <taxon>Geodia</taxon>
    </lineage>
</organism>
<reference evidence="2" key="1">
    <citation type="submission" date="2023-03" db="EMBL/GenBank/DDBJ databases">
        <authorList>
            <person name="Steffen K."/>
            <person name="Cardenas P."/>
        </authorList>
    </citation>
    <scope>NUCLEOTIDE SEQUENCE</scope>
</reference>
<evidence type="ECO:0000256" key="1">
    <source>
        <dbReference type="SAM" id="MobiDB-lite"/>
    </source>
</evidence>
<comment type="caution">
    <text evidence="2">The sequence shown here is derived from an EMBL/GenBank/DDBJ whole genome shotgun (WGS) entry which is preliminary data.</text>
</comment>
<protein>
    <submittedName>
        <fullName evidence="2">Uncharacterized protein</fullName>
    </submittedName>
</protein>
<name>A0AA35SRR6_GEOBA</name>
<gene>
    <name evidence="2" type="ORF">GBAR_LOCUS19682</name>
</gene>
<feature type="region of interest" description="Disordered" evidence="1">
    <location>
        <begin position="289"/>
        <end position="358"/>
    </location>
</feature>
<feature type="compositionally biased region" description="Basic and acidic residues" evidence="1">
    <location>
        <begin position="656"/>
        <end position="665"/>
    </location>
</feature>